<accession>A0A5B8YCX6</accession>
<dbReference type="InterPro" id="IPR009875">
    <property type="entry name" value="PilZ_domain"/>
</dbReference>
<dbReference type="Gene3D" id="2.40.10.220">
    <property type="entry name" value="predicted glycosyltransferase like domains"/>
    <property type="match status" value="1"/>
</dbReference>
<proteinExistence type="predicted"/>
<evidence type="ECO:0000256" key="1">
    <source>
        <dbReference type="SAM" id="MobiDB-lite"/>
    </source>
</evidence>
<accession>A0A4Y6Q1Y5</accession>
<dbReference type="SUPFAM" id="SSF141371">
    <property type="entry name" value="PilZ domain-like"/>
    <property type="match status" value="1"/>
</dbReference>
<reference evidence="3 4" key="1">
    <citation type="submission" date="2019-06" db="EMBL/GenBank/DDBJ databases">
        <title>Persicimonas caeni gen. nov., sp. nov., a predatory bacterium isolated from solar saltern.</title>
        <authorList>
            <person name="Wang S."/>
        </authorList>
    </citation>
    <scope>NUCLEOTIDE SEQUENCE [LARGE SCALE GENOMIC DNA]</scope>
    <source>
        <strain evidence="3 4">YN101</strain>
    </source>
</reference>
<protein>
    <submittedName>
        <fullName evidence="3">PilZ domain-containing protein</fullName>
    </submittedName>
</protein>
<organism evidence="3 4">
    <name type="scientific">Persicimonas caeni</name>
    <dbReference type="NCBI Taxonomy" id="2292766"/>
    <lineage>
        <taxon>Bacteria</taxon>
        <taxon>Deltaproteobacteria</taxon>
        <taxon>Bradymonadales</taxon>
        <taxon>Bradymonadaceae</taxon>
        <taxon>Persicimonas</taxon>
    </lineage>
</organism>
<dbReference type="EMBL" id="CP041186">
    <property type="protein sequence ID" value="QDG54611.1"/>
    <property type="molecule type" value="Genomic_DNA"/>
</dbReference>
<feature type="domain" description="PilZ" evidence="2">
    <location>
        <begin position="29"/>
        <end position="130"/>
    </location>
</feature>
<keyword evidence="4" id="KW-1185">Reference proteome</keyword>
<gene>
    <name evidence="3" type="ORF">FIV42_28855</name>
</gene>
<dbReference type="OrthoDB" id="5508144at2"/>
<dbReference type="GO" id="GO:0035438">
    <property type="term" value="F:cyclic-di-GMP binding"/>
    <property type="evidence" value="ECO:0007669"/>
    <property type="project" value="InterPro"/>
</dbReference>
<evidence type="ECO:0000313" key="3">
    <source>
        <dbReference type="EMBL" id="QDG54611.1"/>
    </source>
</evidence>
<dbReference type="Proteomes" id="UP000315995">
    <property type="component" value="Chromosome"/>
</dbReference>
<evidence type="ECO:0000313" key="4">
    <source>
        <dbReference type="Proteomes" id="UP000315995"/>
    </source>
</evidence>
<dbReference type="Pfam" id="PF07238">
    <property type="entry name" value="PilZ"/>
    <property type="match status" value="1"/>
</dbReference>
<dbReference type="AlphaFoldDB" id="A0A4Y6Q1Y5"/>
<sequence length="137" mass="15567">MDTEVPMFGSPYTHIRRSPQAKPSFAGLRRYNRRELETNVVVQDSEGWEIPLDSVDISPTGIFVRSDFLFEIGEEHTLIFGVEDKGIFRIRARVARVEEPQDDDMFAGADLRPGMGYEFVDTEEETWHELCAVVAGA</sequence>
<feature type="region of interest" description="Disordered" evidence="1">
    <location>
        <begin position="1"/>
        <end position="21"/>
    </location>
</feature>
<name>A0A4Y6Q1Y5_PERCE</name>
<evidence type="ECO:0000259" key="2">
    <source>
        <dbReference type="Pfam" id="PF07238"/>
    </source>
</evidence>